<dbReference type="RefSeq" id="WP_183969856.1">
    <property type="nucleotide sequence ID" value="NZ_BAABBZ010000016.1"/>
</dbReference>
<name>A0A7W6GW96_9RHOB</name>
<protein>
    <submittedName>
        <fullName evidence="2">Threonine/homoserine/homoserine lactone efflux protein</fullName>
    </submittedName>
</protein>
<dbReference type="AlphaFoldDB" id="A0A7W6GW96"/>
<sequence>MADREELNRRGRKVALTIAGVGLFWIAVTALGQALDWTQSLRALLDLVALAGFIWAIWMIYGLWRARQEHEG</sequence>
<organism evidence="2 3">
    <name type="scientific">Sagittula marina</name>
    <dbReference type="NCBI Taxonomy" id="943940"/>
    <lineage>
        <taxon>Bacteria</taxon>
        <taxon>Pseudomonadati</taxon>
        <taxon>Pseudomonadota</taxon>
        <taxon>Alphaproteobacteria</taxon>
        <taxon>Rhodobacterales</taxon>
        <taxon>Roseobacteraceae</taxon>
        <taxon>Sagittula</taxon>
    </lineage>
</organism>
<evidence type="ECO:0000256" key="1">
    <source>
        <dbReference type="SAM" id="Phobius"/>
    </source>
</evidence>
<dbReference type="EMBL" id="JACIEJ010000017">
    <property type="protein sequence ID" value="MBB3988204.1"/>
    <property type="molecule type" value="Genomic_DNA"/>
</dbReference>
<comment type="caution">
    <text evidence="2">The sequence shown here is derived from an EMBL/GenBank/DDBJ whole genome shotgun (WGS) entry which is preliminary data.</text>
</comment>
<accession>A0A7W6GW96</accession>
<proteinExistence type="predicted"/>
<feature type="transmembrane region" description="Helical" evidence="1">
    <location>
        <begin position="41"/>
        <end position="64"/>
    </location>
</feature>
<reference evidence="2 3" key="1">
    <citation type="submission" date="2020-08" db="EMBL/GenBank/DDBJ databases">
        <title>Genomic Encyclopedia of Type Strains, Phase IV (KMG-IV): sequencing the most valuable type-strain genomes for metagenomic binning, comparative biology and taxonomic classification.</title>
        <authorList>
            <person name="Goeker M."/>
        </authorList>
    </citation>
    <scope>NUCLEOTIDE SEQUENCE [LARGE SCALE GENOMIC DNA]</scope>
    <source>
        <strain evidence="2 3">DSM 102235</strain>
    </source>
</reference>
<keyword evidence="1" id="KW-0812">Transmembrane</keyword>
<dbReference type="Proteomes" id="UP000541426">
    <property type="component" value="Unassembled WGS sequence"/>
</dbReference>
<feature type="transmembrane region" description="Helical" evidence="1">
    <location>
        <begin position="14"/>
        <end position="35"/>
    </location>
</feature>
<evidence type="ECO:0000313" key="3">
    <source>
        <dbReference type="Proteomes" id="UP000541426"/>
    </source>
</evidence>
<keyword evidence="1" id="KW-0472">Membrane</keyword>
<evidence type="ECO:0000313" key="2">
    <source>
        <dbReference type="EMBL" id="MBB3988204.1"/>
    </source>
</evidence>
<keyword evidence="3" id="KW-1185">Reference proteome</keyword>
<dbReference type="Pfam" id="PF17272">
    <property type="entry name" value="DUF5337"/>
    <property type="match status" value="1"/>
</dbReference>
<dbReference type="InterPro" id="IPR020308">
    <property type="entry name" value="Uncharacterised_Ynq1"/>
</dbReference>
<keyword evidence="1" id="KW-1133">Transmembrane helix</keyword>
<gene>
    <name evidence="2" type="ORF">GGQ68_004560</name>
</gene>